<dbReference type="AlphaFoldDB" id="M0LTF3"/>
<dbReference type="eggNOG" id="arCOG06190">
    <property type="taxonomic scope" value="Archaea"/>
</dbReference>
<keyword evidence="1" id="KW-1133">Transmembrane helix</keyword>
<feature type="transmembrane region" description="Helical" evidence="1">
    <location>
        <begin position="85"/>
        <end position="105"/>
    </location>
</feature>
<sequence length="117" mass="12359">MTPALHLTRFALAEWPGVGTFALPSVLVIAGVSSVAIVGLGVAALSRRRSRSYLLITLALATLLVRTLAGGLALEGVMSMHLHHLIEHASDGVMAVLLLAAVYFARTTDPRSEEDTI</sequence>
<name>M0LTF3_9EURY</name>
<evidence type="ECO:0000256" key="1">
    <source>
        <dbReference type="SAM" id="Phobius"/>
    </source>
</evidence>
<dbReference type="EMBL" id="AOMB01000041">
    <property type="protein sequence ID" value="EMA36428.1"/>
    <property type="molecule type" value="Genomic_DNA"/>
</dbReference>
<dbReference type="RefSeq" id="WP_007695066.1">
    <property type="nucleotide sequence ID" value="NZ_AJRK01000435.1"/>
</dbReference>
<comment type="caution">
    <text evidence="2">The sequence shown here is derived from an EMBL/GenBank/DDBJ whole genome shotgun (WGS) entry which is preliminary data.</text>
</comment>
<feature type="transmembrane region" description="Helical" evidence="1">
    <location>
        <begin position="20"/>
        <end position="45"/>
    </location>
</feature>
<dbReference type="Proteomes" id="UP000011566">
    <property type="component" value="Unassembled WGS sequence"/>
</dbReference>
<keyword evidence="1" id="KW-0472">Membrane</keyword>
<evidence type="ECO:0000313" key="3">
    <source>
        <dbReference type="Proteomes" id="UP000011566"/>
    </source>
</evidence>
<dbReference type="InterPro" id="IPR055894">
    <property type="entry name" value="DUF7471"/>
</dbReference>
<protein>
    <submittedName>
        <fullName evidence="2">Uncharacterized protein</fullName>
    </submittedName>
</protein>
<dbReference type="PATRIC" id="fig|1132509.6.peg.3327"/>
<reference evidence="2 3" key="1">
    <citation type="journal article" date="2014" name="PLoS Genet.">
        <title>Phylogenetically driven sequencing of extremely halophilic archaea reveals strategies for static and dynamic osmo-response.</title>
        <authorList>
            <person name="Becker E.A."/>
            <person name="Seitzer P.M."/>
            <person name="Tritt A."/>
            <person name="Larsen D."/>
            <person name="Krusor M."/>
            <person name="Yao A.I."/>
            <person name="Wu D."/>
            <person name="Madern D."/>
            <person name="Eisen J.A."/>
            <person name="Darling A.E."/>
            <person name="Facciotti M.T."/>
        </authorList>
    </citation>
    <scope>NUCLEOTIDE SEQUENCE [LARGE SCALE GENOMIC DNA]</scope>
    <source>
        <strain evidence="2 3">100A6</strain>
    </source>
</reference>
<gene>
    <name evidence="2" type="ORF">C447_14251</name>
</gene>
<accession>M0LTF3</accession>
<dbReference type="Pfam" id="PF24283">
    <property type="entry name" value="DUF7471"/>
    <property type="match status" value="1"/>
</dbReference>
<keyword evidence="1" id="KW-0812">Transmembrane</keyword>
<proteinExistence type="predicted"/>
<organism evidence="2 3">
    <name type="scientific">Halococcus hamelinensis 100A6</name>
    <dbReference type="NCBI Taxonomy" id="1132509"/>
    <lineage>
        <taxon>Archaea</taxon>
        <taxon>Methanobacteriati</taxon>
        <taxon>Methanobacteriota</taxon>
        <taxon>Stenosarchaea group</taxon>
        <taxon>Halobacteria</taxon>
        <taxon>Halobacteriales</taxon>
        <taxon>Halococcaceae</taxon>
        <taxon>Halococcus</taxon>
    </lineage>
</organism>
<evidence type="ECO:0000313" key="2">
    <source>
        <dbReference type="EMBL" id="EMA36428.1"/>
    </source>
</evidence>
<dbReference type="OrthoDB" id="213898at2157"/>
<feature type="transmembrane region" description="Helical" evidence="1">
    <location>
        <begin position="52"/>
        <end position="73"/>
    </location>
</feature>
<keyword evidence="3" id="KW-1185">Reference proteome</keyword>